<dbReference type="SUPFAM" id="SSF53448">
    <property type="entry name" value="Nucleotide-diphospho-sugar transferases"/>
    <property type="match status" value="1"/>
</dbReference>
<dbReference type="InterPro" id="IPR029044">
    <property type="entry name" value="Nucleotide-diphossugar_trans"/>
</dbReference>
<organism evidence="13 14">
    <name type="scientific">Brachionus plicatilis</name>
    <name type="common">Marine rotifer</name>
    <name type="synonym">Brachionus muelleri</name>
    <dbReference type="NCBI Taxonomy" id="10195"/>
    <lineage>
        <taxon>Eukaryota</taxon>
        <taxon>Metazoa</taxon>
        <taxon>Spiralia</taxon>
        <taxon>Gnathifera</taxon>
        <taxon>Rotifera</taxon>
        <taxon>Eurotatoria</taxon>
        <taxon>Monogononta</taxon>
        <taxon>Pseudotrocha</taxon>
        <taxon>Ploima</taxon>
        <taxon>Brachionidae</taxon>
        <taxon>Brachionus</taxon>
    </lineage>
</organism>
<dbReference type="AlphaFoldDB" id="A0A3M7PY55"/>
<evidence type="ECO:0000256" key="12">
    <source>
        <dbReference type="RuleBase" id="RU363127"/>
    </source>
</evidence>
<comment type="cofactor">
    <cofactor evidence="12">
        <name>Mn(2+)</name>
        <dbReference type="ChEBI" id="CHEBI:29035"/>
    </cofactor>
</comment>
<comment type="pathway">
    <text evidence="12">Protein modification; protein glycosylation.</text>
</comment>
<proteinExistence type="inferred from homology"/>
<protein>
    <recommendedName>
        <fullName evidence="3 12">Galactosylgalactosylxylosylprotein 3-beta-glucuronosyltransferase</fullName>
        <ecNumber evidence="3 12">2.4.1.135</ecNumber>
    </recommendedName>
</protein>
<sequence length="470" mass="54752">MFLNDSKTLFYPYLVFCLNNLIFNNIVTKKNITIIQTFNIRTEYERVKKKSKDLVAENNIDLDYTATITIWNGKNLCGLTKIHKINEHDIPDNKRRFAQSQQFVVKNRLKKCLNVKHEKIFKVAFIIDNFHIFCLFWDLRGLYQVSLSDKNVDLVQNEYDKAVELNGELSQFVKLDAFLQKISQTDYLAKFILGFVDGNHADLPTLYVITICRTEILTQIADLNRLKNTLYLIPKVVWILVENKPEKSSKLATFIEESELESIHLNTNSNLEIDLMNTGLKWLRLNYKNLNGIVLFASSQGSYDIFRLYEHIIRTKKVSVWPVGFAKKSFYQRPVCVKDKLVSWNCAGNCSKNDLIDPSSFSIHLNETYLDFILKLVDFDQIEPVKIENCTRILVWNTKTNPAVLHYKTGRNKTYNQNLLSLFVLILLNIVQQTLWYNKKRAKVKCLTLGNMDSSISQILPIPPKFKFFI</sequence>
<comment type="catalytic activity">
    <reaction evidence="10 12">
        <text>3-O-(beta-D-galactosyl-(1-&gt;3)-beta-D-galactosyl-(1-&gt;4)-beta-D-xylosyl)-L-seryl-[protein] + UDP-alpha-D-glucuronate = 3-O-(beta-D-GlcA-(1-&gt;3)-beta-D-Gal-(1-&gt;3)-beta-D-Gal-(1-&gt;4)-beta-D-Xyl)-L-seryl-[protein] + UDP + H(+)</text>
        <dbReference type="Rhea" id="RHEA:24168"/>
        <dbReference type="Rhea" id="RHEA-COMP:12571"/>
        <dbReference type="Rhea" id="RHEA-COMP:12573"/>
        <dbReference type="ChEBI" id="CHEBI:15378"/>
        <dbReference type="ChEBI" id="CHEBI:58052"/>
        <dbReference type="ChEBI" id="CHEBI:58223"/>
        <dbReference type="ChEBI" id="CHEBI:132090"/>
        <dbReference type="ChEBI" id="CHEBI:132093"/>
        <dbReference type="EC" id="2.4.1.135"/>
    </reaction>
</comment>
<dbReference type="PANTHER" id="PTHR10896:SF65">
    <property type="entry name" value="GALACTOSYLGALACTOSYLXYLOSYLPROTEIN 3-BETA-GLUCURONOSYLTRANSFERASE 3"/>
    <property type="match status" value="1"/>
</dbReference>
<keyword evidence="8" id="KW-0472">Membrane</keyword>
<keyword evidence="12" id="KW-0333">Golgi apparatus</keyword>
<keyword evidence="7" id="KW-1133">Transmembrane helix</keyword>
<evidence type="ECO:0000256" key="9">
    <source>
        <dbReference type="ARBA" id="ARBA00023180"/>
    </source>
</evidence>
<dbReference type="GO" id="GO:0050650">
    <property type="term" value="P:chondroitin sulfate proteoglycan biosynthetic process"/>
    <property type="evidence" value="ECO:0007669"/>
    <property type="project" value="TreeGrafter"/>
</dbReference>
<evidence type="ECO:0000256" key="1">
    <source>
        <dbReference type="ARBA" id="ARBA00004606"/>
    </source>
</evidence>
<evidence type="ECO:0000256" key="8">
    <source>
        <dbReference type="ARBA" id="ARBA00023136"/>
    </source>
</evidence>
<reference evidence="13 14" key="1">
    <citation type="journal article" date="2018" name="Sci. Rep.">
        <title>Genomic signatures of local adaptation to the degree of environmental predictability in rotifers.</title>
        <authorList>
            <person name="Franch-Gras L."/>
            <person name="Hahn C."/>
            <person name="Garcia-Roger E.M."/>
            <person name="Carmona M.J."/>
            <person name="Serra M."/>
            <person name="Gomez A."/>
        </authorList>
    </citation>
    <scope>NUCLEOTIDE SEQUENCE [LARGE SCALE GENOMIC DNA]</scope>
    <source>
        <strain evidence="13">HYR1</strain>
    </source>
</reference>
<dbReference type="EMBL" id="REGN01008240">
    <property type="protein sequence ID" value="RNA04096.1"/>
    <property type="molecule type" value="Genomic_DNA"/>
</dbReference>
<evidence type="ECO:0000313" key="14">
    <source>
        <dbReference type="Proteomes" id="UP000276133"/>
    </source>
</evidence>
<accession>A0A3M7PY55</accession>
<name>A0A3M7PY55_BRAPC</name>
<dbReference type="Proteomes" id="UP000276133">
    <property type="component" value="Unassembled WGS sequence"/>
</dbReference>
<dbReference type="UniPathway" id="UPA00378"/>
<evidence type="ECO:0000256" key="11">
    <source>
        <dbReference type="PIRSR" id="PIRSR605027-6"/>
    </source>
</evidence>
<evidence type="ECO:0000256" key="6">
    <source>
        <dbReference type="ARBA" id="ARBA00022968"/>
    </source>
</evidence>
<dbReference type="OrthoDB" id="675023at2759"/>
<keyword evidence="12" id="KW-0464">Manganese</keyword>
<keyword evidence="14" id="KW-1185">Reference proteome</keyword>
<evidence type="ECO:0000256" key="10">
    <source>
        <dbReference type="ARBA" id="ARBA00047979"/>
    </source>
</evidence>
<dbReference type="GO" id="GO:0005975">
    <property type="term" value="P:carbohydrate metabolic process"/>
    <property type="evidence" value="ECO:0007669"/>
    <property type="project" value="TreeGrafter"/>
</dbReference>
<dbReference type="PANTHER" id="PTHR10896">
    <property type="entry name" value="GALACTOSYLGALACTOSYLXYLOSYLPROTEIN 3-BETA-GLUCURONOSYLTRANSFERASE BETA-1,3-GLUCURONYLTRANSFERASE"/>
    <property type="match status" value="1"/>
</dbReference>
<dbReference type="GO" id="GO:0046872">
    <property type="term" value="F:metal ion binding"/>
    <property type="evidence" value="ECO:0007669"/>
    <property type="project" value="UniProtKB-KW"/>
</dbReference>
<keyword evidence="6 12" id="KW-0735">Signal-anchor</keyword>
<dbReference type="InterPro" id="IPR005027">
    <property type="entry name" value="Glyco_trans_43"/>
</dbReference>
<comment type="subcellular location">
    <subcellularLocation>
        <location evidence="12">Golgi apparatus membrane</location>
        <topology evidence="12">Single-pass type II membrane protein</topology>
    </subcellularLocation>
    <subcellularLocation>
        <location evidence="1">Membrane</location>
        <topology evidence="1">Single-pass type II membrane protein</topology>
    </subcellularLocation>
</comment>
<keyword evidence="13" id="KW-0328">Glycosyltransferase</keyword>
<comment type="caution">
    <text evidence="13">The sequence shown here is derived from an EMBL/GenBank/DDBJ whole genome shotgun (WGS) entry which is preliminary data.</text>
</comment>
<keyword evidence="4 12" id="KW-0808">Transferase</keyword>
<evidence type="ECO:0000256" key="7">
    <source>
        <dbReference type="ARBA" id="ARBA00022989"/>
    </source>
</evidence>
<keyword evidence="12" id="KW-0479">Metal-binding</keyword>
<keyword evidence="5" id="KW-0812">Transmembrane</keyword>
<evidence type="ECO:0000256" key="4">
    <source>
        <dbReference type="ARBA" id="ARBA00022679"/>
    </source>
</evidence>
<evidence type="ECO:0000256" key="5">
    <source>
        <dbReference type="ARBA" id="ARBA00022692"/>
    </source>
</evidence>
<evidence type="ECO:0000256" key="2">
    <source>
        <dbReference type="ARBA" id="ARBA00007706"/>
    </source>
</evidence>
<dbReference type="EC" id="2.4.1.135" evidence="3 12"/>
<evidence type="ECO:0000313" key="13">
    <source>
        <dbReference type="EMBL" id="RNA04096.1"/>
    </source>
</evidence>
<feature type="glycosylation site" description="N-linked (GlcNAc...) asparagine" evidence="11">
    <location>
        <position position="389"/>
    </location>
</feature>
<dbReference type="Pfam" id="PF03360">
    <property type="entry name" value="Glyco_transf_43"/>
    <property type="match status" value="1"/>
</dbReference>
<dbReference type="GO" id="GO:0000139">
    <property type="term" value="C:Golgi membrane"/>
    <property type="evidence" value="ECO:0007669"/>
    <property type="project" value="UniProtKB-SubCell"/>
</dbReference>
<keyword evidence="9 11" id="KW-0325">Glycoprotein</keyword>
<dbReference type="Gene3D" id="3.90.550.10">
    <property type="entry name" value="Spore Coat Polysaccharide Biosynthesis Protein SpsA, Chain A"/>
    <property type="match status" value="1"/>
</dbReference>
<evidence type="ECO:0000256" key="3">
    <source>
        <dbReference type="ARBA" id="ARBA00012641"/>
    </source>
</evidence>
<dbReference type="STRING" id="10195.A0A3M7PY55"/>
<comment type="similarity">
    <text evidence="2 12">Belongs to the glycosyltransferase 43 family.</text>
</comment>
<gene>
    <name evidence="13" type="ORF">BpHYR1_014530</name>
</gene>
<dbReference type="GO" id="GO:0015018">
    <property type="term" value="F:galactosylgalactosylxylosylprotein 3-beta-glucuronosyltransferase activity"/>
    <property type="evidence" value="ECO:0007669"/>
    <property type="project" value="UniProtKB-UniRule"/>
</dbReference>